<reference evidence="2 3" key="1">
    <citation type="submission" date="2019-07" db="EMBL/GenBank/DDBJ databases">
        <authorList>
            <person name="Duangmal K."/>
            <person name="Teo W.F.A."/>
        </authorList>
    </citation>
    <scope>NUCLEOTIDE SEQUENCE [LARGE SCALE GENOMIC DNA]</scope>
    <source>
        <strain evidence="2 3">TBRC 6029</strain>
    </source>
</reference>
<dbReference type="AlphaFoldDB" id="A0A558BJ29"/>
<name>A0A558BJ29_9PSEU</name>
<evidence type="ECO:0000313" key="2">
    <source>
        <dbReference type="EMBL" id="TVT36530.1"/>
    </source>
</evidence>
<dbReference type="Proteomes" id="UP000320011">
    <property type="component" value="Unassembled WGS sequence"/>
</dbReference>
<keyword evidence="3" id="KW-1185">Reference proteome</keyword>
<evidence type="ECO:0000256" key="1">
    <source>
        <dbReference type="SAM" id="Phobius"/>
    </source>
</evidence>
<comment type="caution">
    <text evidence="2">The sequence shown here is derived from an EMBL/GenBank/DDBJ whole genome shotgun (WGS) entry which is preliminary data.</text>
</comment>
<dbReference type="EMBL" id="VJWX01000313">
    <property type="protein sequence ID" value="TVT36530.1"/>
    <property type="molecule type" value="Genomic_DNA"/>
</dbReference>
<protein>
    <submittedName>
        <fullName evidence="2">Uncharacterized protein</fullName>
    </submittedName>
</protein>
<reference evidence="2 3" key="2">
    <citation type="submission" date="2019-08" db="EMBL/GenBank/DDBJ databases">
        <title>Amycolatopsis acidicola sp. nov., isolated from peat swamp forest soil.</title>
        <authorList>
            <person name="Srisuk N."/>
        </authorList>
    </citation>
    <scope>NUCLEOTIDE SEQUENCE [LARGE SCALE GENOMIC DNA]</scope>
    <source>
        <strain evidence="2 3">TBRC 6029</strain>
    </source>
</reference>
<accession>A0A558BJ29</accession>
<proteinExistence type="predicted"/>
<dbReference type="RefSeq" id="WP_144591244.1">
    <property type="nucleotide sequence ID" value="NZ_VJWX01000313.1"/>
</dbReference>
<evidence type="ECO:0000313" key="3">
    <source>
        <dbReference type="Proteomes" id="UP000320011"/>
    </source>
</evidence>
<keyword evidence="1" id="KW-0472">Membrane</keyword>
<feature type="transmembrane region" description="Helical" evidence="1">
    <location>
        <begin position="95"/>
        <end position="122"/>
    </location>
</feature>
<sequence length="125" mass="13390">MTEVRKERTSADFALTLAGLLLGFVGMLAVLRALLMMPLPASLAMAEWRYPYGVELARHGYVWQYCLLPLVLAGLQLALAVLANRRAHAAGRHRAAGVFGMTVSIMFIITTAIMAAVSIAVACSG</sequence>
<gene>
    <name evidence="2" type="ORF">FNH05_25500</name>
</gene>
<feature type="transmembrane region" description="Helical" evidence="1">
    <location>
        <begin position="62"/>
        <end position="83"/>
    </location>
</feature>
<keyword evidence="1" id="KW-0812">Transmembrane</keyword>
<keyword evidence="1" id="KW-1133">Transmembrane helix</keyword>
<organism evidence="2 3">
    <name type="scientific">Amycolatopsis rhizosphaerae</name>
    <dbReference type="NCBI Taxonomy" id="2053003"/>
    <lineage>
        <taxon>Bacteria</taxon>
        <taxon>Bacillati</taxon>
        <taxon>Actinomycetota</taxon>
        <taxon>Actinomycetes</taxon>
        <taxon>Pseudonocardiales</taxon>
        <taxon>Pseudonocardiaceae</taxon>
        <taxon>Amycolatopsis</taxon>
    </lineage>
</organism>